<sequence length="1284" mass="142483">MIFINIATSFQFSCIFHHRRSSSPLHRCTPHTVIWSSSPPPHFQVGEEVMVVDDDGAAHSAGVIEQKRGGWYTLRMRDSSLMKRRGSQLQRNKVARPINGGSQRNSRGADSLGNAESSLATSANIVDLDAILQSMHQKHSTRQCITTKNQTTLETLHQVTSCHSQYNRWLIFSDLHVMPSTLSTCLQVLDTVHKTAVHFNSGIIFLGDFWHHRGFVRVDCLNAILHALETWEVPSIMIPGNHDQIDWRGFEHALTPLSNAYRIYSPNEVRGTIPPKQYSGPLIISHPTKFLNALFIPHIRDKETMKSILSSNETASSSALFVHADVKGASMNDLMPSQHGLSALVFPANKHVYSGHFHKPHVINVGKKSSTCTSIRYVGSPYQTSFSESGQVKSLLLVDSKRDWQCIEEIPIDIGPRYHRVSSVHHFLDFNRANVRKGDKVAVTIKPQDLEDIRILSGKEQAATVENSPFKIRLEEFRQSGISVELRDLKPQEELEEAFQAGISSSGGGEIIELEDLSPKTILAAYLDSEVSRSGLGETMAKRLLESGEILLREAKDVDTNKGDSSLFVNSPTELDIESVSVLGFGSFRQEVVYPLRNRGVLLLRGTNKDDIGSDSNGVGKSTLAMAPLWALSGSLDPRPTQDGRVADVVNDFSDLSQVTIRGSINTKPFLVKRTKSASAKNSSLTFVLDGKALTRQSIQGTQELLDQYFSTGSLMRTIFHGQHTIGGLLESTDAKLKEELSYLVSLDIWQKSASLARLKQRELLRKTAEVEGMLSIREKDKLQAQGKTLMAKEEMKRREAILESERQVLSQKEQCFSDDSVTPDVETAMDSVQTQMNECESEIDRLEKEASKSLDSDNDGINTLRSQLNEKAAKESNAKSNLQACQRNHEIASMELMSAESRLRNLQSEWNVSTSMNDDSSSFSSPETCHACGQPIVSKVTQEHVRENIIDMLSNATHHKDKACEKVSLTAKALAEAKKEVAGVNLEVQSCMERLRTAEVKSSLRSDSLLQKIKETRKIQAELSKDFATLARKAKEVSEFNLLISRMQTHLHGLKESLKASVTAHESCCTDLEAIESNIEELKGDRERARDSSSLNALLADTFGPKGVQAFVLRNVVQSLQHCSQAYLDELSDGSLQLRMQVGSNDSILKQAAVRNPDGTWRVRPLSSLSGGQWRRCSLSLSLGYIDLASKRGRMRSSLLVLDEPLTHLDSAGRKSVGELLRKMLSQACDIGKTGRGSFALSTILVILQEIAAEEIEECFDQTDEVIKLGGESFVILDENHKE</sequence>
<dbReference type="Pfam" id="PF00149">
    <property type="entry name" value="Metallophos"/>
    <property type="match status" value="1"/>
</dbReference>
<proteinExistence type="predicted"/>
<protein>
    <recommendedName>
        <fullName evidence="3">Calcineurin-like phosphoesterase domain-containing protein</fullName>
    </recommendedName>
</protein>
<feature type="coiled-coil region" evidence="1">
    <location>
        <begin position="793"/>
        <end position="857"/>
    </location>
</feature>
<dbReference type="PANTHER" id="PTHR32114:SF2">
    <property type="entry name" value="ABC TRANSPORTER ABCH.3"/>
    <property type="match status" value="1"/>
</dbReference>
<evidence type="ECO:0000259" key="3">
    <source>
        <dbReference type="Pfam" id="PF00149"/>
    </source>
</evidence>
<reference evidence="4 5" key="1">
    <citation type="submission" date="2024-10" db="EMBL/GenBank/DDBJ databases">
        <title>Updated reference genomes for cyclostephanoid diatoms.</title>
        <authorList>
            <person name="Roberts W.R."/>
            <person name="Alverson A.J."/>
        </authorList>
    </citation>
    <scope>NUCLEOTIDE SEQUENCE [LARGE SCALE GENOMIC DNA]</scope>
    <source>
        <strain evidence="4 5">AJA276-08</strain>
    </source>
</reference>
<gene>
    <name evidence="4" type="ORF">ACHAW5_005532</name>
</gene>
<feature type="compositionally biased region" description="Polar residues" evidence="2">
    <location>
        <begin position="100"/>
        <end position="114"/>
    </location>
</feature>
<accession>A0ABD3Q8P1</accession>
<dbReference type="InterPro" id="IPR029052">
    <property type="entry name" value="Metallo-depent_PP-like"/>
</dbReference>
<dbReference type="SUPFAM" id="SSF52540">
    <property type="entry name" value="P-loop containing nucleoside triphosphate hydrolases"/>
    <property type="match status" value="1"/>
</dbReference>
<dbReference type="CDD" id="cd00267">
    <property type="entry name" value="ABC_ATPase"/>
    <property type="match status" value="1"/>
</dbReference>
<evidence type="ECO:0000256" key="1">
    <source>
        <dbReference type="SAM" id="Coils"/>
    </source>
</evidence>
<feature type="domain" description="Calcineurin-like phosphoesterase" evidence="3">
    <location>
        <begin position="170"/>
        <end position="311"/>
    </location>
</feature>
<dbReference type="InterPro" id="IPR027417">
    <property type="entry name" value="P-loop_NTPase"/>
</dbReference>
<keyword evidence="1" id="KW-0175">Coiled coil</keyword>
<comment type="caution">
    <text evidence="4">The sequence shown here is derived from an EMBL/GenBank/DDBJ whole genome shotgun (WGS) entry which is preliminary data.</text>
</comment>
<feature type="region of interest" description="Disordered" evidence="2">
    <location>
        <begin position="83"/>
        <end position="114"/>
    </location>
</feature>
<keyword evidence="5" id="KW-1185">Reference proteome</keyword>
<evidence type="ECO:0000256" key="2">
    <source>
        <dbReference type="SAM" id="MobiDB-lite"/>
    </source>
</evidence>
<evidence type="ECO:0000313" key="5">
    <source>
        <dbReference type="Proteomes" id="UP001530315"/>
    </source>
</evidence>
<dbReference type="PANTHER" id="PTHR32114">
    <property type="entry name" value="ABC TRANSPORTER ABCH.3"/>
    <property type="match status" value="1"/>
</dbReference>
<dbReference type="EMBL" id="JALLAZ020000376">
    <property type="protein sequence ID" value="KAL3796733.1"/>
    <property type="molecule type" value="Genomic_DNA"/>
</dbReference>
<dbReference type="Gene3D" id="3.60.21.10">
    <property type="match status" value="1"/>
</dbReference>
<dbReference type="Proteomes" id="UP001530315">
    <property type="component" value="Unassembled WGS sequence"/>
</dbReference>
<dbReference type="InterPro" id="IPR004843">
    <property type="entry name" value="Calcineurin-like_PHP"/>
</dbReference>
<dbReference type="SUPFAM" id="SSF56300">
    <property type="entry name" value="Metallo-dependent phosphatases"/>
    <property type="match status" value="1"/>
</dbReference>
<organism evidence="4 5">
    <name type="scientific">Stephanodiscus triporus</name>
    <dbReference type="NCBI Taxonomy" id="2934178"/>
    <lineage>
        <taxon>Eukaryota</taxon>
        <taxon>Sar</taxon>
        <taxon>Stramenopiles</taxon>
        <taxon>Ochrophyta</taxon>
        <taxon>Bacillariophyta</taxon>
        <taxon>Coscinodiscophyceae</taxon>
        <taxon>Thalassiosirophycidae</taxon>
        <taxon>Stephanodiscales</taxon>
        <taxon>Stephanodiscaceae</taxon>
        <taxon>Stephanodiscus</taxon>
    </lineage>
</organism>
<name>A0ABD3Q8P1_9STRA</name>
<dbReference type="Gene3D" id="3.40.50.300">
    <property type="entry name" value="P-loop containing nucleotide triphosphate hydrolases"/>
    <property type="match status" value="2"/>
</dbReference>
<evidence type="ECO:0000313" key="4">
    <source>
        <dbReference type="EMBL" id="KAL3796733.1"/>
    </source>
</evidence>